<reference evidence="2 3" key="1">
    <citation type="journal article" date="2020" name="FEMS Microbiol. Ecol.">
        <title>Temporal dynamics of bacterial communities during seed development and maturation.</title>
        <authorList>
            <person name="Chesneau G."/>
            <person name="Torres-Cortes G."/>
            <person name="Briand M."/>
            <person name="Darrasse A."/>
            <person name="Preveaux A."/>
            <person name="Marais C."/>
            <person name="Jacques M.A."/>
            <person name="Shade A."/>
            <person name="Barret M."/>
        </authorList>
    </citation>
    <scope>NUCLEOTIDE SEQUENCE [LARGE SCALE GENOMIC DNA]</scope>
    <source>
        <strain evidence="2 3">CFBP13732</strain>
    </source>
</reference>
<evidence type="ECO:0000313" key="3">
    <source>
        <dbReference type="Proteomes" id="UP000661012"/>
    </source>
</evidence>
<organism evidence="2 3">
    <name type="scientific">Erwinia persicina</name>
    <dbReference type="NCBI Taxonomy" id="55211"/>
    <lineage>
        <taxon>Bacteria</taxon>
        <taxon>Pseudomonadati</taxon>
        <taxon>Pseudomonadota</taxon>
        <taxon>Gammaproteobacteria</taxon>
        <taxon>Enterobacterales</taxon>
        <taxon>Erwiniaceae</taxon>
        <taxon>Erwinia</taxon>
    </lineage>
</organism>
<feature type="signal peptide" evidence="1">
    <location>
        <begin position="1"/>
        <end position="23"/>
    </location>
</feature>
<dbReference type="Proteomes" id="UP000661012">
    <property type="component" value="Unassembled WGS sequence"/>
</dbReference>
<sequence length="205" mass="22268">MKNNRIRALFAGALLSCAFTGFAAEQPSVVPGDVAWMKQQQRELSEFQDTLRGKTVTLPAAQQDRINDLQGQIAAGQSAGGRPESTPAAVYFVSFSIPPEGLKPMLADARRFGIPATIRGLIDNDFRKTASAMFDLSREDRTLGVQIEPTLYQKYNVSAVPALVVTCPGHYDIIRGSLPLADALKNVAERGECADTARQLMEQAK</sequence>
<name>A0ABR8ZZD6_9GAMM</name>
<keyword evidence="3" id="KW-1185">Reference proteome</keyword>
<feature type="chain" id="PRO_5046423065" evidence="1">
    <location>
        <begin position="24"/>
        <end position="205"/>
    </location>
</feature>
<evidence type="ECO:0000313" key="2">
    <source>
        <dbReference type="EMBL" id="MBD8108929.1"/>
    </source>
</evidence>
<dbReference type="EMBL" id="JACYNN010000028">
    <property type="protein sequence ID" value="MBD8108929.1"/>
    <property type="molecule type" value="Genomic_DNA"/>
</dbReference>
<dbReference type="InterPro" id="IPR019106">
    <property type="entry name" value="T4SS_TrbC"/>
</dbReference>
<comment type="caution">
    <text evidence="2">The sequence shown here is derived from an EMBL/GenBank/DDBJ whole genome shotgun (WGS) entry which is preliminary data.</text>
</comment>
<accession>A0ABR8ZZD6</accession>
<keyword evidence="1" id="KW-0732">Signal</keyword>
<dbReference type="InterPro" id="IPR014113">
    <property type="entry name" value="T4SS_TrbC_subgr"/>
</dbReference>
<gene>
    <name evidence="2" type="primary">trbC</name>
    <name evidence="2" type="ORF">IFT93_21385</name>
</gene>
<dbReference type="RefSeq" id="WP_191931252.1">
    <property type="nucleotide sequence ID" value="NZ_JACYNM010000028.1"/>
</dbReference>
<evidence type="ECO:0000256" key="1">
    <source>
        <dbReference type="SAM" id="SignalP"/>
    </source>
</evidence>
<dbReference type="NCBIfam" id="TIGR02742">
    <property type="entry name" value="TrbC_Ftype"/>
    <property type="match status" value="1"/>
</dbReference>
<protein>
    <submittedName>
        <fullName evidence="2">Type-F conjugative transfer system pilin assembly protein TrbC</fullName>
    </submittedName>
</protein>
<dbReference type="Pfam" id="PF09673">
    <property type="entry name" value="TrbC_Ftype"/>
    <property type="match status" value="1"/>
</dbReference>
<proteinExistence type="predicted"/>